<dbReference type="InterPro" id="IPR050796">
    <property type="entry name" value="SCF_F-box_component"/>
</dbReference>
<sequence length="288" mass="32730">MAMEINTPSRLACILKRLIREGEEDRKKKTTITITIMRTMTMTPTTMMAAYEENQNTNTIEKKKRKSPMSTLPCYLVMDIFCKLPIRSLIFCKSVFSTAECMTLPKIRMVQTHLSVCGFGFSSKTNQYKVMRILYQGICDPSGRVLSFKWVVEIYTLGNMGTGTWRDIGYAPYYFPYNLSGVFLNEALHWIAHDDNSSKLICAFDIGNEQFKTIPLPPISFSEQGRAIDWSNLGVLGGCLYIYAGEKDVPQFVEIWVMKEYGVKESWTKELVIKDLKGSGGVQISGFN</sequence>
<keyword evidence="3" id="KW-1185">Reference proteome</keyword>
<comment type="caution">
    <text evidence="2">The sequence shown here is derived from an EMBL/GenBank/DDBJ whole genome shotgun (WGS) entry which is preliminary data.</text>
</comment>
<evidence type="ECO:0000259" key="1">
    <source>
        <dbReference type="Pfam" id="PF08268"/>
    </source>
</evidence>
<reference evidence="2 3" key="1">
    <citation type="journal article" date="2024" name="Plant J.">
        <title>Genome sequences and population genomics reveal climatic adaptation and genomic divergence between two closely related sweetgum species.</title>
        <authorList>
            <person name="Xu W.Q."/>
            <person name="Ren C.Q."/>
            <person name="Zhang X.Y."/>
            <person name="Comes H.P."/>
            <person name="Liu X.H."/>
            <person name="Li Y.G."/>
            <person name="Kettle C.J."/>
            <person name="Jalonen R."/>
            <person name="Gaisberger H."/>
            <person name="Ma Y.Z."/>
            <person name="Qiu Y.X."/>
        </authorList>
    </citation>
    <scope>NUCLEOTIDE SEQUENCE [LARGE SCALE GENOMIC DNA]</scope>
    <source>
        <strain evidence="2">Hangzhou</strain>
    </source>
</reference>
<proteinExistence type="predicted"/>
<organism evidence="2 3">
    <name type="scientific">Liquidambar formosana</name>
    <name type="common">Formosan gum</name>
    <dbReference type="NCBI Taxonomy" id="63359"/>
    <lineage>
        <taxon>Eukaryota</taxon>
        <taxon>Viridiplantae</taxon>
        <taxon>Streptophyta</taxon>
        <taxon>Embryophyta</taxon>
        <taxon>Tracheophyta</taxon>
        <taxon>Spermatophyta</taxon>
        <taxon>Magnoliopsida</taxon>
        <taxon>eudicotyledons</taxon>
        <taxon>Gunneridae</taxon>
        <taxon>Pentapetalae</taxon>
        <taxon>Saxifragales</taxon>
        <taxon>Altingiaceae</taxon>
        <taxon>Liquidambar</taxon>
    </lineage>
</organism>
<evidence type="ECO:0000313" key="3">
    <source>
        <dbReference type="Proteomes" id="UP001415857"/>
    </source>
</evidence>
<feature type="domain" description="F-box associated beta-propeller type 3" evidence="1">
    <location>
        <begin position="97"/>
        <end position="272"/>
    </location>
</feature>
<dbReference type="PANTHER" id="PTHR31672:SF13">
    <property type="entry name" value="F-BOX PROTEIN CPR30-LIKE"/>
    <property type="match status" value="1"/>
</dbReference>
<dbReference type="NCBIfam" id="TIGR01640">
    <property type="entry name" value="F_box_assoc_1"/>
    <property type="match status" value="1"/>
</dbReference>
<accession>A0AAP0SD52</accession>
<protein>
    <recommendedName>
        <fullName evidence="1">F-box associated beta-propeller type 3 domain-containing protein</fullName>
    </recommendedName>
</protein>
<dbReference type="InterPro" id="IPR013187">
    <property type="entry name" value="F-box-assoc_dom_typ3"/>
</dbReference>
<dbReference type="PANTHER" id="PTHR31672">
    <property type="entry name" value="BNACNNG10540D PROTEIN"/>
    <property type="match status" value="1"/>
</dbReference>
<evidence type="ECO:0000313" key="2">
    <source>
        <dbReference type="EMBL" id="KAK9292742.1"/>
    </source>
</evidence>
<dbReference type="AlphaFoldDB" id="A0AAP0SD52"/>
<dbReference type="Pfam" id="PF08268">
    <property type="entry name" value="FBA_3"/>
    <property type="match status" value="1"/>
</dbReference>
<dbReference type="Proteomes" id="UP001415857">
    <property type="component" value="Unassembled WGS sequence"/>
</dbReference>
<dbReference type="InterPro" id="IPR017451">
    <property type="entry name" value="F-box-assoc_interact_dom"/>
</dbReference>
<dbReference type="EMBL" id="JBBPBK010000001">
    <property type="protein sequence ID" value="KAK9292742.1"/>
    <property type="molecule type" value="Genomic_DNA"/>
</dbReference>
<gene>
    <name evidence="2" type="ORF">L1049_020722</name>
</gene>
<name>A0AAP0SD52_LIQFO</name>